<keyword evidence="6" id="KW-0862">Zinc</keyword>
<dbReference type="PANTHER" id="PTHR30616">
    <property type="entry name" value="UNCHARACTERIZED PROTEIN YFIH"/>
    <property type="match status" value="1"/>
</dbReference>
<evidence type="ECO:0000256" key="7">
    <source>
        <dbReference type="ARBA" id="ARBA00047989"/>
    </source>
</evidence>
<accession>A0ABW3Z546</accession>
<organism evidence="11 12">
    <name type="scientific">Methylopila musalis</name>
    <dbReference type="NCBI Taxonomy" id="1134781"/>
    <lineage>
        <taxon>Bacteria</taxon>
        <taxon>Pseudomonadati</taxon>
        <taxon>Pseudomonadota</taxon>
        <taxon>Alphaproteobacteria</taxon>
        <taxon>Hyphomicrobiales</taxon>
        <taxon>Methylopilaceae</taxon>
        <taxon>Methylopila</taxon>
    </lineage>
</organism>
<dbReference type="Proteomes" id="UP001597171">
    <property type="component" value="Unassembled WGS sequence"/>
</dbReference>
<dbReference type="RefSeq" id="WP_378774534.1">
    <property type="nucleotide sequence ID" value="NZ_JBHTMX010000021.1"/>
</dbReference>
<dbReference type="InterPro" id="IPR038371">
    <property type="entry name" value="Cu_polyphenol_OxRdtase_sf"/>
</dbReference>
<reference evidence="12" key="1">
    <citation type="journal article" date="2019" name="Int. J. Syst. Evol. Microbiol.">
        <title>The Global Catalogue of Microorganisms (GCM) 10K type strain sequencing project: providing services to taxonomists for standard genome sequencing and annotation.</title>
        <authorList>
            <consortium name="The Broad Institute Genomics Platform"/>
            <consortium name="The Broad Institute Genome Sequencing Center for Infectious Disease"/>
            <person name="Wu L."/>
            <person name="Ma J."/>
        </authorList>
    </citation>
    <scope>NUCLEOTIDE SEQUENCE [LARGE SCALE GENOMIC DNA]</scope>
    <source>
        <strain evidence="12">CCUG 61696</strain>
    </source>
</reference>
<evidence type="ECO:0000256" key="10">
    <source>
        <dbReference type="RuleBase" id="RU361274"/>
    </source>
</evidence>
<comment type="catalytic activity">
    <reaction evidence="9">
        <text>S-methyl-5'-thioadenosine + phosphate = 5-(methylsulfanyl)-alpha-D-ribose 1-phosphate + adenine</text>
        <dbReference type="Rhea" id="RHEA:11852"/>
        <dbReference type="ChEBI" id="CHEBI:16708"/>
        <dbReference type="ChEBI" id="CHEBI:17509"/>
        <dbReference type="ChEBI" id="CHEBI:43474"/>
        <dbReference type="ChEBI" id="CHEBI:58533"/>
        <dbReference type="EC" id="2.4.2.28"/>
    </reaction>
    <physiologicalReaction direction="left-to-right" evidence="9">
        <dbReference type="Rhea" id="RHEA:11853"/>
    </physiologicalReaction>
</comment>
<comment type="catalytic activity">
    <reaction evidence="7">
        <text>adenosine + H2O + H(+) = inosine + NH4(+)</text>
        <dbReference type="Rhea" id="RHEA:24408"/>
        <dbReference type="ChEBI" id="CHEBI:15377"/>
        <dbReference type="ChEBI" id="CHEBI:15378"/>
        <dbReference type="ChEBI" id="CHEBI:16335"/>
        <dbReference type="ChEBI" id="CHEBI:17596"/>
        <dbReference type="ChEBI" id="CHEBI:28938"/>
        <dbReference type="EC" id="3.5.4.4"/>
    </reaction>
    <physiologicalReaction direction="left-to-right" evidence="7">
        <dbReference type="Rhea" id="RHEA:24409"/>
    </physiologicalReaction>
</comment>
<dbReference type="PANTHER" id="PTHR30616:SF2">
    <property type="entry name" value="PURINE NUCLEOSIDE PHOSPHORYLASE LACC1"/>
    <property type="match status" value="1"/>
</dbReference>
<comment type="similarity">
    <text evidence="2 10">Belongs to the purine nucleoside phosphorylase YfiH/LACC1 family.</text>
</comment>
<dbReference type="SUPFAM" id="SSF64438">
    <property type="entry name" value="CNF1/YfiH-like putative cysteine hydrolases"/>
    <property type="match status" value="1"/>
</dbReference>
<dbReference type="NCBIfam" id="TIGR00726">
    <property type="entry name" value="peptidoglycan editing factor PgeF"/>
    <property type="match status" value="1"/>
</dbReference>
<dbReference type="InterPro" id="IPR003730">
    <property type="entry name" value="Cu_polyphenol_OxRdtase"/>
</dbReference>
<keyword evidence="5" id="KW-0378">Hydrolase</keyword>
<proteinExistence type="inferred from homology"/>
<name>A0ABW3Z546_9HYPH</name>
<sequence length="259" mass="27199">MTTVPTVESPALAGLPGVRHAFFTRAGGVSTGVLTSLNGGLGADDARENVLENRARMARTLGLEPGRIALPWQVHSADVAVATGPWAREQAPHVDAVVTSTPGLAVAVTIADCGPILFADPEARVVAAAHAGWQGAFKGVAEATLVEMERLGARRERVTAVLGPCIRQASYEVGPEFAARFVAQDADNARFFEPSGKPGQALFDLAGYVVARLTAAGVGTVDDVGLDTYADEDRFFSYRRATHRGEADYGRLVAAIALM</sequence>
<evidence type="ECO:0000256" key="2">
    <source>
        <dbReference type="ARBA" id="ARBA00007353"/>
    </source>
</evidence>
<keyword evidence="12" id="KW-1185">Reference proteome</keyword>
<evidence type="ECO:0000313" key="11">
    <source>
        <dbReference type="EMBL" id="MFD1331332.1"/>
    </source>
</evidence>
<dbReference type="InterPro" id="IPR011324">
    <property type="entry name" value="Cytotoxic_necrot_fac-like_cat"/>
</dbReference>
<evidence type="ECO:0000256" key="9">
    <source>
        <dbReference type="ARBA" id="ARBA00049893"/>
    </source>
</evidence>
<dbReference type="Pfam" id="PF02578">
    <property type="entry name" value="Cu-oxidase_4"/>
    <property type="match status" value="1"/>
</dbReference>
<keyword evidence="3" id="KW-0808">Transferase</keyword>
<evidence type="ECO:0000256" key="1">
    <source>
        <dbReference type="ARBA" id="ARBA00000553"/>
    </source>
</evidence>
<protein>
    <recommendedName>
        <fullName evidence="10">Purine nucleoside phosphorylase</fullName>
    </recommendedName>
</protein>
<evidence type="ECO:0000313" key="12">
    <source>
        <dbReference type="Proteomes" id="UP001597171"/>
    </source>
</evidence>
<keyword evidence="4" id="KW-0479">Metal-binding</keyword>
<evidence type="ECO:0000256" key="8">
    <source>
        <dbReference type="ARBA" id="ARBA00048968"/>
    </source>
</evidence>
<evidence type="ECO:0000256" key="6">
    <source>
        <dbReference type="ARBA" id="ARBA00022833"/>
    </source>
</evidence>
<dbReference type="Gene3D" id="3.60.140.10">
    <property type="entry name" value="CNF1/YfiH-like putative cysteine hydrolases"/>
    <property type="match status" value="1"/>
</dbReference>
<dbReference type="EMBL" id="JBHTMX010000021">
    <property type="protein sequence ID" value="MFD1331332.1"/>
    <property type="molecule type" value="Genomic_DNA"/>
</dbReference>
<evidence type="ECO:0000256" key="3">
    <source>
        <dbReference type="ARBA" id="ARBA00022679"/>
    </source>
</evidence>
<evidence type="ECO:0000256" key="5">
    <source>
        <dbReference type="ARBA" id="ARBA00022801"/>
    </source>
</evidence>
<evidence type="ECO:0000256" key="4">
    <source>
        <dbReference type="ARBA" id="ARBA00022723"/>
    </source>
</evidence>
<comment type="catalytic activity">
    <reaction evidence="1">
        <text>inosine + phosphate = alpha-D-ribose 1-phosphate + hypoxanthine</text>
        <dbReference type="Rhea" id="RHEA:27646"/>
        <dbReference type="ChEBI" id="CHEBI:17368"/>
        <dbReference type="ChEBI" id="CHEBI:17596"/>
        <dbReference type="ChEBI" id="CHEBI:43474"/>
        <dbReference type="ChEBI" id="CHEBI:57720"/>
        <dbReference type="EC" id="2.4.2.1"/>
    </reaction>
    <physiologicalReaction direction="left-to-right" evidence="1">
        <dbReference type="Rhea" id="RHEA:27647"/>
    </physiologicalReaction>
</comment>
<comment type="catalytic activity">
    <reaction evidence="8">
        <text>adenosine + phosphate = alpha-D-ribose 1-phosphate + adenine</text>
        <dbReference type="Rhea" id="RHEA:27642"/>
        <dbReference type="ChEBI" id="CHEBI:16335"/>
        <dbReference type="ChEBI" id="CHEBI:16708"/>
        <dbReference type="ChEBI" id="CHEBI:43474"/>
        <dbReference type="ChEBI" id="CHEBI:57720"/>
        <dbReference type="EC" id="2.4.2.1"/>
    </reaction>
    <physiologicalReaction direction="left-to-right" evidence="8">
        <dbReference type="Rhea" id="RHEA:27643"/>
    </physiologicalReaction>
</comment>
<comment type="caution">
    <text evidence="11">The sequence shown here is derived from an EMBL/GenBank/DDBJ whole genome shotgun (WGS) entry which is preliminary data.</text>
</comment>
<dbReference type="CDD" id="cd16833">
    <property type="entry name" value="YfiH"/>
    <property type="match status" value="1"/>
</dbReference>
<gene>
    <name evidence="11" type="primary">pgeF</name>
    <name evidence="11" type="ORF">ACFQ4O_04905</name>
</gene>